<evidence type="ECO:0000313" key="4">
    <source>
        <dbReference type="Proteomes" id="UP000053244"/>
    </source>
</evidence>
<feature type="region of interest" description="Disordered" evidence="1">
    <location>
        <begin position="134"/>
        <end position="166"/>
    </location>
</feature>
<dbReference type="GO" id="GO:0004553">
    <property type="term" value="F:hydrolase activity, hydrolyzing O-glycosyl compounds"/>
    <property type="evidence" value="ECO:0007669"/>
    <property type="project" value="InterPro"/>
</dbReference>
<dbReference type="InterPro" id="IPR012291">
    <property type="entry name" value="CBM2_carb-bd_dom_sf"/>
</dbReference>
<evidence type="ECO:0000313" key="3">
    <source>
        <dbReference type="EMBL" id="KUL28855.1"/>
    </source>
</evidence>
<reference evidence="3 4" key="1">
    <citation type="submission" date="2015-10" db="EMBL/GenBank/DDBJ databases">
        <authorList>
            <person name="Gilbert D.G."/>
        </authorList>
    </citation>
    <scope>NUCLEOTIDE SEQUENCE [LARGE SCALE GENOMIC DNA]</scope>
    <source>
        <strain evidence="3 4">NRRL B-16712</strain>
    </source>
</reference>
<accession>A0A117MPM1</accession>
<dbReference type="GO" id="GO:0030247">
    <property type="term" value="F:polysaccharide binding"/>
    <property type="evidence" value="ECO:0007669"/>
    <property type="project" value="UniProtKB-UniRule"/>
</dbReference>
<evidence type="ECO:0000256" key="1">
    <source>
        <dbReference type="SAM" id="MobiDB-lite"/>
    </source>
</evidence>
<dbReference type="Proteomes" id="UP000053244">
    <property type="component" value="Unassembled WGS sequence"/>
</dbReference>
<name>A0A117MPM1_9ACTN</name>
<keyword evidence="4" id="KW-1185">Reference proteome</keyword>
<dbReference type="AlphaFoldDB" id="A0A117MPM1"/>
<dbReference type="PROSITE" id="PS51173">
    <property type="entry name" value="CBM2"/>
    <property type="match status" value="1"/>
</dbReference>
<dbReference type="GO" id="GO:0005975">
    <property type="term" value="P:carbohydrate metabolic process"/>
    <property type="evidence" value="ECO:0007669"/>
    <property type="project" value="InterPro"/>
</dbReference>
<evidence type="ECO:0000259" key="2">
    <source>
        <dbReference type="PROSITE" id="PS51173"/>
    </source>
</evidence>
<proteinExistence type="predicted"/>
<dbReference type="InterPro" id="IPR048955">
    <property type="entry name" value="Cip1-like_core"/>
</dbReference>
<dbReference type="InterPro" id="IPR001919">
    <property type="entry name" value="CBD2"/>
</dbReference>
<dbReference type="Gene3D" id="2.60.120.200">
    <property type="match status" value="1"/>
</dbReference>
<dbReference type="SUPFAM" id="SSF49384">
    <property type="entry name" value="Carbohydrate-binding domain"/>
    <property type="match status" value="1"/>
</dbReference>
<sequence>MRLAPIAAVVVLTGATWGVVGLGPARAAASTCDVAWTANSWSTGFTADVKVTNLGAAVTSWTLSWDFPGNQKVTSAWSATVSQSGATVTASSAAWNGALATGGSASFGFQGTFTGTNVAPSTFRFNGVTCGDAPSPSPSVSSSASPSPSSSVSSSPSPSASSSTPPTGCASVARCDGFEGQTGAVPAGTWAVTSADCSGTGTAAIDRTVAHTGATSLRINGTAGYCNHVFARNTDLLGAATNVWYVRYWVRHTTALPAAHVTAVALADANDGGKDLRFGGQNGALQFNRASDDATLPEQSPAGVALSAPLPVNTWNCVEFKVSGADGTIETWLNGTSVPGLIEDGVATHDIDGQWLNRTWRPALTDLRLGWESYGDGADTLWYDDVAVSGTRNGC</sequence>
<dbReference type="OrthoDB" id="4817976at2"/>
<dbReference type="SMART" id="SM00637">
    <property type="entry name" value="CBD_II"/>
    <property type="match status" value="1"/>
</dbReference>
<feature type="domain" description="CBM2" evidence="2">
    <location>
        <begin position="25"/>
        <end position="133"/>
    </location>
</feature>
<feature type="compositionally biased region" description="Low complexity" evidence="1">
    <location>
        <begin position="138"/>
        <end position="166"/>
    </location>
</feature>
<protein>
    <submittedName>
        <fullName evidence="3">Cellulose-binding protein</fullName>
    </submittedName>
</protein>
<dbReference type="Pfam" id="PF00553">
    <property type="entry name" value="CBM_2"/>
    <property type="match status" value="1"/>
</dbReference>
<dbReference type="Pfam" id="PF21340">
    <property type="entry name" value="Polysacc_lyase-like"/>
    <property type="match status" value="1"/>
</dbReference>
<comment type="caution">
    <text evidence="3">The sequence shown here is derived from an EMBL/GenBank/DDBJ whole genome shotgun (WGS) entry which is preliminary data.</text>
</comment>
<gene>
    <name evidence="3" type="ORF">ADL15_30620</name>
</gene>
<dbReference type="Gene3D" id="2.60.40.290">
    <property type="match status" value="1"/>
</dbReference>
<dbReference type="InterPro" id="IPR008965">
    <property type="entry name" value="CBM2/CBM3_carb-bd_dom_sf"/>
</dbReference>
<organism evidence="3 4">
    <name type="scientific">Actinoplanes awajinensis subsp. mycoplanecinus</name>
    <dbReference type="NCBI Taxonomy" id="135947"/>
    <lineage>
        <taxon>Bacteria</taxon>
        <taxon>Bacillati</taxon>
        <taxon>Actinomycetota</taxon>
        <taxon>Actinomycetes</taxon>
        <taxon>Micromonosporales</taxon>
        <taxon>Micromonosporaceae</taxon>
        <taxon>Actinoplanes</taxon>
    </lineage>
</organism>
<dbReference type="RefSeq" id="WP_067698426.1">
    <property type="nucleotide sequence ID" value="NZ_LLZH01000284.1"/>
</dbReference>
<dbReference type="EMBL" id="LLZH01000284">
    <property type="protein sequence ID" value="KUL28855.1"/>
    <property type="molecule type" value="Genomic_DNA"/>
</dbReference>